<protein>
    <recommendedName>
        <fullName evidence="1">HTH cro/C1-type domain-containing protein</fullName>
    </recommendedName>
</protein>
<dbReference type="PROSITE" id="PS50943">
    <property type="entry name" value="HTH_CROC1"/>
    <property type="match status" value="1"/>
</dbReference>
<gene>
    <name evidence="2" type="ORF">CDL23_05000</name>
</gene>
<dbReference type="InterPro" id="IPR010982">
    <property type="entry name" value="Lambda_DNA-bd_dom_sf"/>
</dbReference>
<organism evidence="2 3">
    <name type="scientific">Mediterraneibacter gnavus</name>
    <name type="common">Ruminococcus gnavus</name>
    <dbReference type="NCBI Taxonomy" id="33038"/>
    <lineage>
        <taxon>Bacteria</taxon>
        <taxon>Bacillati</taxon>
        <taxon>Bacillota</taxon>
        <taxon>Clostridia</taxon>
        <taxon>Lachnospirales</taxon>
        <taxon>Lachnospiraceae</taxon>
        <taxon>Mediterraneibacter</taxon>
    </lineage>
</organism>
<evidence type="ECO:0000259" key="1">
    <source>
        <dbReference type="PROSITE" id="PS50943"/>
    </source>
</evidence>
<name>A0A2N5PMS3_MEDGN</name>
<dbReference type="PANTHER" id="PTHR33516:SF2">
    <property type="entry name" value="LEXA REPRESSOR-RELATED"/>
    <property type="match status" value="1"/>
</dbReference>
<dbReference type="AlphaFoldDB" id="A0A2N5PMS3"/>
<accession>A0A2N5PMS3</accession>
<dbReference type="CDD" id="cd06529">
    <property type="entry name" value="S24_LexA-like"/>
    <property type="match status" value="1"/>
</dbReference>
<sequence length="205" mass="22608">MEKEAGLGTGSTSKWKGGFRPNQASMKKLSDFFGVSVAYLQGESDFRTEQEAIIQGWNKTIDTQVLADETKKYEKGQLIPVLGTVVAGIPLEAVEEILDWEEISVKLARTGEFFGLQIKGDSMSPRMIEGDVVIVRQQADADTGDIVIAKVNGDDACCKKLIKHEDGISLVSFNPNYEPMYFSNQEVLDKPVTIIGKVVELRGKF</sequence>
<dbReference type="InterPro" id="IPR039418">
    <property type="entry name" value="LexA-like"/>
</dbReference>
<dbReference type="InterPro" id="IPR015927">
    <property type="entry name" value="Peptidase_S24_S26A/B/C"/>
</dbReference>
<dbReference type="Pfam" id="PF00717">
    <property type="entry name" value="Peptidase_S24"/>
    <property type="match status" value="1"/>
</dbReference>
<dbReference type="Proteomes" id="UP000235093">
    <property type="component" value="Unassembled WGS sequence"/>
</dbReference>
<dbReference type="SUPFAM" id="SSF51306">
    <property type="entry name" value="LexA/Signal peptidase"/>
    <property type="match status" value="1"/>
</dbReference>
<evidence type="ECO:0000313" key="3">
    <source>
        <dbReference type="Proteomes" id="UP000235093"/>
    </source>
</evidence>
<dbReference type="InterPro" id="IPR050077">
    <property type="entry name" value="LexA_repressor"/>
</dbReference>
<reference evidence="2 3" key="1">
    <citation type="journal article" date="2017" name="Genome Med.">
        <title>A novel Ruminococcus gnavus clade enriched in inflammatory bowel disease patients.</title>
        <authorList>
            <person name="Hall A.B."/>
            <person name="Yassour M."/>
            <person name="Sauk J."/>
            <person name="Garner A."/>
            <person name="Jiang X."/>
            <person name="Arthur T."/>
            <person name="Lagoudas G.K."/>
            <person name="Vatanen T."/>
            <person name="Fornelos N."/>
            <person name="Wilson R."/>
            <person name="Bertha M."/>
            <person name="Cohen M."/>
            <person name="Garber J."/>
            <person name="Khalili H."/>
            <person name="Gevers D."/>
            <person name="Ananthakrishnan A.N."/>
            <person name="Kugathasan S."/>
            <person name="Lander E.S."/>
            <person name="Blainey P."/>
            <person name="Vlamakis H."/>
            <person name="Xavier R.J."/>
            <person name="Huttenhower C."/>
        </authorList>
    </citation>
    <scope>NUCLEOTIDE SEQUENCE [LARGE SCALE GENOMIC DNA]</scope>
    <source>
        <strain evidence="2 3">RJX1125</strain>
    </source>
</reference>
<evidence type="ECO:0000313" key="2">
    <source>
        <dbReference type="EMBL" id="PLT76463.1"/>
    </source>
</evidence>
<dbReference type="InterPro" id="IPR001387">
    <property type="entry name" value="Cro/C1-type_HTH"/>
</dbReference>
<dbReference type="EMBL" id="NIHT01000006">
    <property type="protein sequence ID" value="PLT76463.1"/>
    <property type="molecule type" value="Genomic_DNA"/>
</dbReference>
<dbReference type="Gene3D" id="1.10.260.40">
    <property type="entry name" value="lambda repressor-like DNA-binding domains"/>
    <property type="match status" value="1"/>
</dbReference>
<dbReference type="Gene3D" id="2.10.109.10">
    <property type="entry name" value="Umud Fragment, subunit A"/>
    <property type="match status" value="1"/>
</dbReference>
<comment type="caution">
    <text evidence="2">The sequence shown here is derived from an EMBL/GenBank/DDBJ whole genome shotgun (WGS) entry which is preliminary data.</text>
</comment>
<feature type="domain" description="HTH cro/C1-type" evidence="1">
    <location>
        <begin position="20"/>
        <end position="40"/>
    </location>
</feature>
<proteinExistence type="predicted"/>
<dbReference type="PANTHER" id="PTHR33516">
    <property type="entry name" value="LEXA REPRESSOR"/>
    <property type="match status" value="1"/>
</dbReference>
<dbReference type="GO" id="GO:0003677">
    <property type="term" value="F:DNA binding"/>
    <property type="evidence" value="ECO:0007669"/>
    <property type="project" value="InterPro"/>
</dbReference>
<dbReference type="InterPro" id="IPR036286">
    <property type="entry name" value="LexA/Signal_pep-like_sf"/>
</dbReference>
<dbReference type="RefSeq" id="WP_082891562.1">
    <property type="nucleotide sequence ID" value="NZ_NIHT01000006.1"/>
</dbReference>